<gene>
    <name evidence="1" type="ORF">A2114_00085</name>
</gene>
<organism evidence="1 2">
    <name type="scientific">Candidatus Vogelbacteria bacterium GWA1_51_14</name>
    <dbReference type="NCBI Taxonomy" id="1802435"/>
    <lineage>
        <taxon>Bacteria</taxon>
        <taxon>Candidatus Vogeliibacteriota</taxon>
    </lineage>
</organism>
<comment type="caution">
    <text evidence="1">The sequence shown here is derived from an EMBL/GenBank/DDBJ whole genome shotgun (WGS) entry which is preliminary data.</text>
</comment>
<name>A0A1G2QC11_9BACT</name>
<dbReference type="STRING" id="1802435.A2114_00085"/>
<dbReference type="AlphaFoldDB" id="A0A1G2QC11"/>
<dbReference type="EMBL" id="MHTG01000012">
    <property type="protein sequence ID" value="OHA57511.1"/>
    <property type="molecule type" value="Genomic_DNA"/>
</dbReference>
<proteinExistence type="predicted"/>
<reference evidence="1 2" key="1">
    <citation type="journal article" date="2016" name="Nat. Commun.">
        <title>Thousands of microbial genomes shed light on interconnected biogeochemical processes in an aquifer system.</title>
        <authorList>
            <person name="Anantharaman K."/>
            <person name="Brown C.T."/>
            <person name="Hug L.A."/>
            <person name="Sharon I."/>
            <person name="Castelle C.J."/>
            <person name="Probst A.J."/>
            <person name="Thomas B.C."/>
            <person name="Singh A."/>
            <person name="Wilkins M.J."/>
            <person name="Karaoz U."/>
            <person name="Brodie E.L."/>
            <person name="Williams K.H."/>
            <person name="Hubbard S.S."/>
            <person name="Banfield J.F."/>
        </authorList>
    </citation>
    <scope>NUCLEOTIDE SEQUENCE [LARGE SCALE GENOMIC DNA]</scope>
</reference>
<protein>
    <submittedName>
        <fullName evidence="1">Uncharacterized protein</fullName>
    </submittedName>
</protein>
<evidence type="ECO:0000313" key="1">
    <source>
        <dbReference type="EMBL" id="OHA57511.1"/>
    </source>
</evidence>
<sequence>MAIFARSTSPLDSTKASFRTHLNYIKCSEKLFASSTLSVSRNGTFTKRTVEITRFQKLYKVTLKSIKKDIELAREDSAFAVIAAPWFPVKCYYVLYYLESILTHLLDGSTQGFGKGGHAGIRKKIYSLVDSGAIVFSSPELNRVYGLAQVRALPAINAGQNARSDYWQKIDCINSVAKKLMDYKLHDAKIGRKWNLHTKKDREEQKLFVGSERLMIADFFFWYRIKANYRDLDYIDFENGITEPEVLDYLETYNKVFEHYRIQLIKQINPLR</sequence>
<accession>A0A1G2QC11</accession>
<evidence type="ECO:0000313" key="2">
    <source>
        <dbReference type="Proteomes" id="UP000176494"/>
    </source>
</evidence>
<dbReference type="Proteomes" id="UP000176494">
    <property type="component" value="Unassembled WGS sequence"/>
</dbReference>